<sequence>AFGLLWQSCNRDQQHGQHQHTEICHRDCHDRLLLGCLRTPIPTISLCIYMCNATRGEASRGKAMQCSPYPRDYRIRICNHRAWFLFGCACLSL</sequence>
<protein>
    <submittedName>
        <fullName evidence="1">Uncharacterized protein</fullName>
    </submittedName>
</protein>
<feature type="non-terminal residue" evidence="1">
    <location>
        <position position="93"/>
    </location>
</feature>
<dbReference type="CTD" id="20326285"/>
<reference evidence="1 2" key="1">
    <citation type="submission" date="2013-11" db="EMBL/GenBank/DDBJ databases">
        <title>Opisthorchis viverrini - life in the bile duct.</title>
        <authorList>
            <person name="Young N.D."/>
            <person name="Nagarajan N."/>
            <person name="Lin S.J."/>
            <person name="Korhonen P.K."/>
            <person name="Jex A.R."/>
            <person name="Hall R.S."/>
            <person name="Safavi-Hemami H."/>
            <person name="Kaewkong W."/>
            <person name="Bertrand D."/>
            <person name="Gao S."/>
            <person name="Seet Q."/>
            <person name="Wongkham S."/>
            <person name="Teh B.T."/>
            <person name="Wongkham C."/>
            <person name="Intapan P.M."/>
            <person name="Maleewong W."/>
            <person name="Yang X."/>
            <person name="Hu M."/>
            <person name="Wang Z."/>
            <person name="Hofmann A."/>
            <person name="Sternberg P.W."/>
            <person name="Tan P."/>
            <person name="Wang J."/>
            <person name="Gasser R.B."/>
        </authorList>
    </citation>
    <scope>NUCLEOTIDE SEQUENCE [LARGE SCALE GENOMIC DNA]</scope>
</reference>
<gene>
    <name evidence="1" type="ORF">T265_12117</name>
</gene>
<evidence type="ECO:0000313" key="1">
    <source>
        <dbReference type="EMBL" id="KER18875.1"/>
    </source>
</evidence>
<organism evidence="1 2">
    <name type="scientific">Opisthorchis viverrini</name>
    <name type="common">Southeast Asian liver fluke</name>
    <dbReference type="NCBI Taxonomy" id="6198"/>
    <lineage>
        <taxon>Eukaryota</taxon>
        <taxon>Metazoa</taxon>
        <taxon>Spiralia</taxon>
        <taxon>Lophotrochozoa</taxon>
        <taxon>Platyhelminthes</taxon>
        <taxon>Trematoda</taxon>
        <taxon>Digenea</taxon>
        <taxon>Opisthorchiida</taxon>
        <taxon>Opisthorchiata</taxon>
        <taxon>Opisthorchiidae</taxon>
        <taxon>Opisthorchis</taxon>
    </lineage>
</organism>
<dbReference type="Proteomes" id="UP000054324">
    <property type="component" value="Unassembled WGS sequence"/>
</dbReference>
<proteinExistence type="predicted"/>
<feature type="non-terminal residue" evidence="1">
    <location>
        <position position="1"/>
    </location>
</feature>
<dbReference type="AlphaFoldDB" id="A0A074Z6J5"/>
<dbReference type="KEGG" id="ovi:T265_12117"/>
<evidence type="ECO:0000313" key="2">
    <source>
        <dbReference type="Proteomes" id="UP000054324"/>
    </source>
</evidence>
<name>A0A074Z6J5_OPIVI</name>
<dbReference type="EMBL" id="KL597594">
    <property type="protein sequence ID" value="KER18875.1"/>
    <property type="molecule type" value="Genomic_DNA"/>
</dbReference>
<accession>A0A074Z6J5</accession>
<keyword evidence="2" id="KW-1185">Reference proteome</keyword>
<dbReference type="RefSeq" id="XP_009177377.1">
    <property type="nucleotide sequence ID" value="XM_009179113.1"/>
</dbReference>
<dbReference type="GeneID" id="20326285"/>